<gene>
    <name evidence="3" type="ORF">SAMN04489712_1582</name>
</gene>
<keyword evidence="4" id="KW-1185">Reference proteome</keyword>
<evidence type="ECO:0000256" key="2">
    <source>
        <dbReference type="SAM" id="SignalP"/>
    </source>
</evidence>
<dbReference type="RefSeq" id="WP_103945016.1">
    <property type="nucleotide sequence ID" value="NZ_FNVO01000058.1"/>
</dbReference>
<organism evidence="3 4">
    <name type="scientific">Thermomonospora echinospora</name>
    <dbReference type="NCBI Taxonomy" id="1992"/>
    <lineage>
        <taxon>Bacteria</taxon>
        <taxon>Bacillati</taxon>
        <taxon>Actinomycetota</taxon>
        <taxon>Actinomycetes</taxon>
        <taxon>Streptosporangiales</taxon>
        <taxon>Thermomonosporaceae</taxon>
        <taxon>Thermomonospora</taxon>
    </lineage>
</organism>
<evidence type="ECO:0000313" key="4">
    <source>
        <dbReference type="Proteomes" id="UP000236723"/>
    </source>
</evidence>
<dbReference type="OrthoDB" id="3369896at2"/>
<sequence length="219" mass="22598">MASVPRMPFAPVVAVALLAAGCAGPASRVAPPPSFEHDAPTLLAAGTGNLEGSTSLRLTLRLKDPGGDGRKAHRLDMSGVWDVRQGSGRMDGTLRGGRATVLSVGGVEYVSLPADLRRKTGRQWLRGAVGTRTFGDFPDVHRVAMILRTSQRPALAAPAGGHGGPRPRPIRTCRTAGRGSGIAAETAAPTLSGLDVLPDSRPGGRKGCRDSPGFSVKGL</sequence>
<dbReference type="Proteomes" id="UP000236723">
    <property type="component" value="Unassembled WGS sequence"/>
</dbReference>
<evidence type="ECO:0000313" key="3">
    <source>
        <dbReference type="EMBL" id="SEG95000.1"/>
    </source>
</evidence>
<name>A0A1H6EB51_9ACTN</name>
<keyword evidence="2" id="KW-0732">Signal</keyword>
<proteinExistence type="predicted"/>
<protein>
    <recommendedName>
        <fullName evidence="5">CHRD domain-containing protein</fullName>
    </recommendedName>
</protein>
<dbReference type="AlphaFoldDB" id="A0A1H6EB51"/>
<feature type="chain" id="PRO_5009296748" description="CHRD domain-containing protein" evidence="2">
    <location>
        <begin position="29"/>
        <end position="219"/>
    </location>
</feature>
<evidence type="ECO:0008006" key="5">
    <source>
        <dbReference type="Google" id="ProtNLM"/>
    </source>
</evidence>
<accession>A0A1H6EB51</accession>
<evidence type="ECO:0000256" key="1">
    <source>
        <dbReference type="SAM" id="MobiDB-lite"/>
    </source>
</evidence>
<dbReference type="EMBL" id="FNVO01000058">
    <property type="protein sequence ID" value="SEG95000.1"/>
    <property type="molecule type" value="Genomic_DNA"/>
</dbReference>
<dbReference type="PROSITE" id="PS51257">
    <property type="entry name" value="PROKAR_LIPOPROTEIN"/>
    <property type="match status" value="1"/>
</dbReference>
<feature type="region of interest" description="Disordered" evidence="1">
    <location>
        <begin position="181"/>
        <end position="219"/>
    </location>
</feature>
<reference evidence="4" key="1">
    <citation type="submission" date="2016-10" db="EMBL/GenBank/DDBJ databases">
        <authorList>
            <person name="Varghese N."/>
            <person name="Submissions S."/>
        </authorList>
    </citation>
    <scope>NUCLEOTIDE SEQUENCE [LARGE SCALE GENOMIC DNA]</scope>
    <source>
        <strain evidence="4">DSM 43163</strain>
    </source>
</reference>
<feature type="signal peptide" evidence="2">
    <location>
        <begin position="1"/>
        <end position="28"/>
    </location>
</feature>